<dbReference type="Gene3D" id="3.40.50.150">
    <property type="entry name" value="Vaccinia Virus protein VP39"/>
    <property type="match status" value="1"/>
</dbReference>
<dbReference type="InterPro" id="IPR029063">
    <property type="entry name" value="SAM-dependent_MTases_sf"/>
</dbReference>
<dbReference type="GO" id="GO:0032259">
    <property type="term" value="P:methylation"/>
    <property type="evidence" value="ECO:0007669"/>
    <property type="project" value="UniProtKB-KW"/>
</dbReference>
<organism evidence="1 2">
    <name type="scientific">Candidatus Daviesbacteria bacterium GW2011_GWF2_38_6</name>
    <dbReference type="NCBI Taxonomy" id="1618432"/>
    <lineage>
        <taxon>Bacteria</taxon>
        <taxon>Candidatus Daviesiibacteriota</taxon>
    </lineage>
</organism>
<keyword evidence="1" id="KW-0808">Transferase</keyword>
<evidence type="ECO:0000313" key="1">
    <source>
        <dbReference type="EMBL" id="KKQ79153.1"/>
    </source>
</evidence>
<dbReference type="AlphaFoldDB" id="A0A0G0KHR6"/>
<name>A0A0G0KHR6_9BACT</name>
<dbReference type="Pfam" id="PF13489">
    <property type="entry name" value="Methyltransf_23"/>
    <property type="match status" value="1"/>
</dbReference>
<evidence type="ECO:0000313" key="2">
    <source>
        <dbReference type="Proteomes" id="UP000034324"/>
    </source>
</evidence>
<accession>A0A0G0KHR6</accession>
<dbReference type="GO" id="GO:0008168">
    <property type="term" value="F:methyltransferase activity"/>
    <property type="evidence" value="ECO:0007669"/>
    <property type="project" value="UniProtKB-KW"/>
</dbReference>
<dbReference type="SUPFAM" id="SSF53335">
    <property type="entry name" value="S-adenosyl-L-methionine-dependent methyltransferases"/>
    <property type="match status" value="1"/>
</dbReference>
<dbReference type="EMBL" id="LBVC01000001">
    <property type="protein sequence ID" value="KKQ79153.1"/>
    <property type="molecule type" value="Genomic_DNA"/>
</dbReference>
<comment type="caution">
    <text evidence="1">The sequence shown here is derived from an EMBL/GenBank/DDBJ whole genome shotgun (WGS) entry which is preliminary data.</text>
</comment>
<proteinExistence type="predicted"/>
<gene>
    <name evidence="1" type="ORF">US99_C0001G0008</name>
</gene>
<reference evidence="1 2" key="1">
    <citation type="journal article" date="2015" name="Nature">
        <title>rRNA introns, odd ribosomes, and small enigmatic genomes across a large radiation of phyla.</title>
        <authorList>
            <person name="Brown C.T."/>
            <person name="Hug L.A."/>
            <person name="Thomas B.C."/>
            <person name="Sharon I."/>
            <person name="Castelle C.J."/>
            <person name="Singh A."/>
            <person name="Wilkins M.J."/>
            <person name="Williams K.H."/>
            <person name="Banfield J.F."/>
        </authorList>
    </citation>
    <scope>NUCLEOTIDE SEQUENCE [LARGE SCALE GENOMIC DNA]</scope>
</reference>
<dbReference type="Proteomes" id="UP000034324">
    <property type="component" value="Unassembled WGS sequence"/>
</dbReference>
<protein>
    <submittedName>
        <fullName evidence="1">Methyltransferase type 12</fullName>
    </submittedName>
</protein>
<sequence length="226" mass="25932">MSTDNGTQTLESMSQAVWYNQWTVKKFESFLTGDILEVGCGIGNFTNFLKKYGNVWSIDINENYLKQFMDTDIKIGLGDIEKGEYFFKNKKFDTIVCLNVLEHIKDDKRALQNMLLLLKTGGHLILLVPAYDFLFGEIDKSIGHFRRYDKNKLKSLLKDMGFKIIKSRVINFLGGVGWFLSSKLFSESKINESKIKVFNFIAPFFLSLENLIEPPLGTSILIIARK</sequence>
<dbReference type="PANTHER" id="PTHR43861:SF6">
    <property type="entry name" value="METHYLTRANSFERASE TYPE 11"/>
    <property type="match status" value="1"/>
</dbReference>
<keyword evidence="1" id="KW-0489">Methyltransferase</keyword>
<dbReference type="PANTHER" id="PTHR43861">
    <property type="entry name" value="TRANS-ACONITATE 2-METHYLTRANSFERASE-RELATED"/>
    <property type="match status" value="1"/>
</dbReference>
<dbReference type="CDD" id="cd02440">
    <property type="entry name" value="AdoMet_MTases"/>
    <property type="match status" value="1"/>
</dbReference>